<evidence type="ECO:0000313" key="3">
    <source>
        <dbReference type="Proteomes" id="UP000319449"/>
    </source>
</evidence>
<dbReference type="Gene3D" id="3.40.50.10540">
    <property type="entry name" value="Crotonobetainyl-coa:carnitine coa-transferase, domain 1"/>
    <property type="match status" value="1"/>
</dbReference>
<protein>
    <submittedName>
        <fullName evidence="2">Benzylsuccinate CoA-transferase BbsF subunit/naphthyl-2-methylsuccinate CoA transferase subunit</fullName>
    </submittedName>
</protein>
<dbReference type="OrthoDB" id="9781472at2"/>
<dbReference type="Gene3D" id="3.30.1540.10">
    <property type="entry name" value="formyl-coa transferase, domain 3"/>
    <property type="match status" value="1"/>
</dbReference>
<accession>A0A562V700</accession>
<sequence length="409" mass="45101">MLPNLRKALEGIVVCDFSWVGAGPIATNVLGQCGAEVIKIESRNRPDLLRTGGPFKDGINEGLERSGYFANRNPNKKGIALDMSHPKARAVAVRLIRKSDIVINNFRVGQMEKWGLGWEDVRKINPRIIYVTMSLQGETGPQKSYMGFGVNLNALCGLTDRACFPGERPFGTGTNYTDHVMAPSHTLFGIMAALLDREKTGKGQTVAISQLTSAISMAPTSAMAYAANGDMLGPAGFGDPDAAPHGLFTALGYRRWVAIAVFSEDEWRALKKVMGNPAWAADEKFGSLQSRKENEQELNDHIEAWTTGLHADWIMNELLRNGVRAGVVNDARGAIEDEHLRTREFWSYLDHPVMGNTLYNRAPIRFSKTPLRMETAAPLLGQHTRDVLKGMLDYTDEEIATLSEEKVLV</sequence>
<dbReference type="InterPro" id="IPR050483">
    <property type="entry name" value="CoA-transferase_III_domain"/>
</dbReference>
<dbReference type="RefSeq" id="WP_145025616.1">
    <property type="nucleotide sequence ID" value="NZ_VLLN01000036.1"/>
</dbReference>
<proteinExistence type="predicted"/>
<keyword evidence="3" id="KW-1185">Reference proteome</keyword>
<keyword evidence="1 2" id="KW-0808">Transferase</keyword>
<dbReference type="PANTHER" id="PTHR48207">
    <property type="entry name" value="SUCCINATE--HYDROXYMETHYLGLUTARATE COA-TRANSFERASE"/>
    <property type="match status" value="1"/>
</dbReference>
<evidence type="ECO:0000313" key="2">
    <source>
        <dbReference type="EMBL" id="TWJ13685.1"/>
    </source>
</evidence>
<dbReference type="PANTHER" id="PTHR48207:SF3">
    <property type="entry name" value="SUCCINATE--HYDROXYMETHYLGLUTARATE COA-TRANSFERASE"/>
    <property type="match status" value="1"/>
</dbReference>
<organism evidence="2 3">
    <name type="scientific">Geobacter argillaceus</name>
    <dbReference type="NCBI Taxonomy" id="345631"/>
    <lineage>
        <taxon>Bacteria</taxon>
        <taxon>Pseudomonadati</taxon>
        <taxon>Thermodesulfobacteriota</taxon>
        <taxon>Desulfuromonadia</taxon>
        <taxon>Geobacterales</taxon>
        <taxon>Geobacteraceae</taxon>
        <taxon>Geobacter</taxon>
    </lineage>
</organism>
<dbReference type="EMBL" id="VLLN01000036">
    <property type="protein sequence ID" value="TWJ13685.1"/>
    <property type="molecule type" value="Genomic_DNA"/>
</dbReference>
<dbReference type="InterPro" id="IPR044855">
    <property type="entry name" value="CoA-Trfase_III_dom3_sf"/>
</dbReference>
<comment type="caution">
    <text evidence="2">The sequence shown here is derived from an EMBL/GenBank/DDBJ whole genome shotgun (WGS) entry which is preliminary data.</text>
</comment>
<dbReference type="Proteomes" id="UP000319449">
    <property type="component" value="Unassembled WGS sequence"/>
</dbReference>
<reference evidence="2 3" key="1">
    <citation type="submission" date="2019-07" db="EMBL/GenBank/DDBJ databases">
        <title>Genomic Encyclopedia of Archaeal and Bacterial Type Strains, Phase II (KMG-II): from individual species to whole genera.</title>
        <authorList>
            <person name="Goeker M."/>
        </authorList>
    </citation>
    <scope>NUCLEOTIDE SEQUENCE [LARGE SCALE GENOMIC DNA]</scope>
    <source>
        <strain evidence="2 3">ATCC BAA-1139</strain>
    </source>
</reference>
<dbReference type="Pfam" id="PF02515">
    <property type="entry name" value="CoA_transf_3"/>
    <property type="match status" value="1"/>
</dbReference>
<dbReference type="SUPFAM" id="SSF89796">
    <property type="entry name" value="CoA-transferase family III (CaiB/BaiF)"/>
    <property type="match status" value="1"/>
</dbReference>
<dbReference type="GO" id="GO:0008410">
    <property type="term" value="F:CoA-transferase activity"/>
    <property type="evidence" value="ECO:0007669"/>
    <property type="project" value="TreeGrafter"/>
</dbReference>
<dbReference type="AlphaFoldDB" id="A0A562V700"/>
<evidence type="ECO:0000256" key="1">
    <source>
        <dbReference type="ARBA" id="ARBA00022679"/>
    </source>
</evidence>
<dbReference type="InterPro" id="IPR023606">
    <property type="entry name" value="CoA-Trfase_III_dom_1_sf"/>
</dbReference>
<gene>
    <name evidence="2" type="ORF">JN12_03737</name>
</gene>
<dbReference type="InterPro" id="IPR003673">
    <property type="entry name" value="CoA-Trfase_fam_III"/>
</dbReference>
<name>A0A562V700_9BACT</name>